<name>A0A8D3BDS3_SCOMX</name>
<proteinExistence type="predicted"/>
<accession>A0A8D3BDS3</accession>
<dbReference type="AlphaFoldDB" id="A0A8D3BDS3"/>
<protein>
    <submittedName>
        <fullName evidence="1">Uncharacterized protein</fullName>
    </submittedName>
</protein>
<reference evidence="1" key="1">
    <citation type="submission" date="2023-05" db="EMBL/GenBank/DDBJ databases">
        <title>High-quality long-read genome of Scophthalmus maximus.</title>
        <authorList>
            <person name="Lien S."/>
            <person name="Martinez P."/>
        </authorList>
    </citation>
    <scope>NUCLEOTIDE SEQUENCE [LARGE SCALE GENOMIC DNA]</scope>
</reference>
<evidence type="ECO:0000313" key="2">
    <source>
        <dbReference type="Proteomes" id="UP000694558"/>
    </source>
</evidence>
<dbReference type="GeneTree" id="ENSGT00990000205129"/>
<sequence>NANATYSGPFVQQPYSTRRSKRGYLHGGRVHLILTGVKRCFEGLDVSGHARDPVDSHFVDPPLLHLLNALTDYVRHLGALTPADTNSGHLLPSVGILCQACACW</sequence>
<reference evidence="1" key="2">
    <citation type="submission" date="2025-08" db="UniProtKB">
        <authorList>
            <consortium name="Ensembl"/>
        </authorList>
    </citation>
    <scope>IDENTIFICATION</scope>
</reference>
<dbReference type="Proteomes" id="UP000694558">
    <property type="component" value="Chromosome 4"/>
</dbReference>
<organism evidence="1 2">
    <name type="scientific">Scophthalmus maximus</name>
    <name type="common">Turbot</name>
    <name type="synonym">Psetta maxima</name>
    <dbReference type="NCBI Taxonomy" id="52904"/>
    <lineage>
        <taxon>Eukaryota</taxon>
        <taxon>Metazoa</taxon>
        <taxon>Chordata</taxon>
        <taxon>Craniata</taxon>
        <taxon>Vertebrata</taxon>
        <taxon>Euteleostomi</taxon>
        <taxon>Actinopterygii</taxon>
        <taxon>Neopterygii</taxon>
        <taxon>Teleostei</taxon>
        <taxon>Neoteleostei</taxon>
        <taxon>Acanthomorphata</taxon>
        <taxon>Carangaria</taxon>
        <taxon>Pleuronectiformes</taxon>
        <taxon>Pleuronectoidei</taxon>
        <taxon>Scophthalmidae</taxon>
        <taxon>Scophthalmus</taxon>
    </lineage>
</organism>
<dbReference type="Ensembl" id="ENSSMAT00000032989.2">
    <property type="protein sequence ID" value="ENSSMAP00000032583.2"/>
    <property type="gene ID" value="ENSSMAG00000019970.2"/>
</dbReference>
<evidence type="ECO:0000313" key="1">
    <source>
        <dbReference type="Ensembl" id="ENSSMAP00000032583.2"/>
    </source>
</evidence>